<accession>A0ABD2N7B1</accession>
<feature type="compositionally biased region" description="Basic residues" evidence="1">
    <location>
        <begin position="318"/>
        <end position="330"/>
    </location>
</feature>
<keyword evidence="3" id="KW-1185">Reference proteome</keyword>
<feature type="compositionally biased region" description="Polar residues" evidence="1">
    <location>
        <begin position="33"/>
        <end position="71"/>
    </location>
</feature>
<feature type="region of interest" description="Disordered" evidence="1">
    <location>
        <begin position="23"/>
        <end position="71"/>
    </location>
</feature>
<feature type="region of interest" description="Disordered" evidence="1">
    <location>
        <begin position="306"/>
        <end position="390"/>
    </location>
</feature>
<gene>
    <name evidence="2" type="ORF">HHI36_015952</name>
</gene>
<feature type="compositionally biased region" description="Polar residues" evidence="1">
    <location>
        <begin position="342"/>
        <end position="351"/>
    </location>
</feature>
<protein>
    <submittedName>
        <fullName evidence="2">Uncharacterized protein</fullName>
    </submittedName>
</protein>
<dbReference type="AlphaFoldDB" id="A0ABD2N7B1"/>
<evidence type="ECO:0000256" key="1">
    <source>
        <dbReference type="SAM" id="MobiDB-lite"/>
    </source>
</evidence>
<organism evidence="2 3">
    <name type="scientific">Cryptolaemus montrouzieri</name>
    <dbReference type="NCBI Taxonomy" id="559131"/>
    <lineage>
        <taxon>Eukaryota</taxon>
        <taxon>Metazoa</taxon>
        <taxon>Ecdysozoa</taxon>
        <taxon>Arthropoda</taxon>
        <taxon>Hexapoda</taxon>
        <taxon>Insecta</taxon>
        <taxon>Pterygota</taxon>
        <taxon>Neoptera</taxon>
        <taxon>Endopterygota</taxon>
        <taxon>Coleoptera</taxon>
        <taxon>Polyphaga</taxon>
        <taxon>Cucujiformia</taxon>
        <taxon>Coccinelloidea</taxon>
        <taxon>Coccinellidae</taxon>
        <taxon>Scymninae</taxon>
        <taxon>Scymnini</taxon>
        <taxon>Cryptolaemus</taxon>
    </lineage>
</organism>
<sequence>MQVGLPANTKDYQSNILVNKLSNNELKPPFSPPDQNSLHSSHDNGSNESSTLTTSTRNGPQRPNQFNKSSSLGNLSFINIVGLPYHPRQSSVPSTLRNQVGSDGTIFPIHYRNASESNAVPPRPPRPNTLNNVEGTHVKATSLTSAKSHVLPTSSGGTSSDARLINQTNFRYVNGGTQQNPTEPNWNRNNGTTINQTGENVSNINVNFYRAVPMNVISSVPTIKCLNTHSAKNVSNVQIMPLSGTSIDQNASSTPCNNTTITSSQVTVHNEPSIQTNETVSSVYLSNRAVPQRTFTSTEAQTDDTVLCCPDLTSDRERRRRERRERRQNRRANPVNPRPTGEISTQTSNGAPSLPDILDTHLPPPYTSHPNTLQRNQPPPNIHTVPGRPLPHLGLIPPPVGIPPPQILNGMVPPPGLPPNMVPHPRPRTALQNVVPNSVPHVSFPPPNVIPGQVPLVQNVADANSGFRFALPVGQFRR</sequence>
<comment type="caution">
    <text evidence="2">The sequence shown here is derived from an EMBL/GenBank/DDBJ whole genome shotgun (WGS) entry which is preliminary data.</text>
</comment>
<evidence type="ECO:0000313" key="3">
    <source>
        <dbReference type="Proteomes" id="UP001516400"/>
    </source>
</evidence>
<reference evidence="2 3" key="1">
    <citation type="journal article" date="2021" name="BMC Biol.">
        <title>Horizontally acquired antibacterial genes associated with adaptive radiation of ladybird beetles.</title>
        <authorList>
            <person name="Li H.S."/>
            <person name="Tang X.F."/>
            <person name="Huang Y.H."/>
            <person name="Xu Z.Y."/>
            <person name="Chen M.L."/>
            <person name="Du X.Y."/>
            <person name="Qiu B.Y."/>
            <person name="Chen P.T."/>
            <person name="Zhang W."/>
            <person name="Slipinski A."/>
            <person name="Escalona H.E."/>
            <person name="Waterhouse R.M."/>
            <person name="Zwick A."/>
            <person name="Pang H."/>
        </authorList>
    </citation>
    <scope>NUCLEOTIDE SEQUENCE [LARGE SCALE GENOMIC DNA]</scope>
    <source>
        <strain evidence="2">SYSU2018</strain>
    </source>
</reference>
<evidence type="ECO:0000313" key="2">
    <source>
        <dbReference type="EMBL" id="KAL3274570.1"/>
    </source>
</evidence>
<name>A0ABD2N7B1_9CUCU</name>
<dbReference type="EMBL" id="JABFTP020000062">
    <property type="protein sequence ID" value="KAL3274570.1"/>
    <property type="molecule type" value="Genomic_DNA"/>
</dbReference>
<proteinExistence type="predicted"/>
<dbReference type="Proteomes" id="UP001516400">
    <property type="component" value="Unassembled WGS sequence"/>
</dbReference>